<reference evidence="1" key="1">
    <citation type="submission" date="2019-08" db="EMBL/GenBank/DDBJ databases">
        <authorList>
            <person name="Kucharzyk K."/>
            <person name="Murdoch R.W."/>
            <person name="Higgins S."/>
            <person name="Loffler F."/>
        </authorList>
    </citation>
    <scope>NUCLEOTIDE SEQUENCE</scope>
</reference>
<evidence type="ECO:0000313" key="1">
    <source>
        <dbReference type="EMBL" id="MPM49001.1"/>
    </source>
</evidence>
<dbReference type="EMBL" id="VSSQ01012342">
    <property type="protein sequence ID" value="MPM49001.1"/>
    <property type="molecule type" value="Genomic_DNA"/>
</dbReference>
<dbReference type="AlphaFoldDB" id="A0A645A9N2"/>
<protein>
    <submittedName>
        <fullName evidence="1">Uncharacterized protein</fullName>
    </submittedName>
</protein>
<organism evidence="1">
    <name type="scientific">bioreactor metagenome</name>
    <dbReference type="NCBI Taxonomy" id="1076179"/>
    <lineage>
        <taxon>unclassified sequences</taxon>
        <taxon>metagenomes</taxon>
        <taxon>ecological metagenomes</taxon>
    </lineage>
</organism>
<comment type="caution">
    <text evidence="1">The sequence shown here is derived from an EMBL/GenBank/DDBJ whole genome shotgun (WGS) entry which is preliminary data.</text>
</comment>
<sequence length="151" mass="17696">MKEALDRQHPRDLFDVRNLLNKIGFTNDIKQGFLFFLLCGKRPIHELLQPHPINQSTIFESQFKGMTDAAFGYEEYEEARVQLVKTINKSLTTDDKSFLLAFSRGEPDWTKVNYSNFPAIRWKLLNINKLKKGNPDKHKEQTEKLERILSL</sequence>
<name>A0A645A9N2_9ZZZZ</name>
<accession>A0A645A9N2</accession>
<gene>
    <name evidence="1" type="ORF">SDC9_95728</name>
</gene>
<proteinExistence type="predicted"/>